<feature type="transmembrane region" description="Helical" evidence="5">
    <location>
        <begin position="37"/>
        <end position="55"/>
    </location>
</feature>
<evidence type="ECO:0000313" key="6">
    <source>
        <dbReference type="EMBL" id="AIJ10236.1"/>
    </source>
</evidence>
<organism evidence="6 7">
    <name type="scientific">Edwardsiella anguillarum ET080813</name>
    <dbReference type="NCBI Taxonomy" id="667120"/>
    <lineage>
        <taxon>Bacteria</taxon>
        <taxon>Pseudomonadati</taxon>
        <taxon>Pseudomonadota</taxon>
        <taxon>Gammaproteobacteria</taxon>
        <taxon>Enterobacterales</taxon>
        <taxon>Hafniaceae</taxon>
        <taxon>Edwardsiella</taxon>
    </lineage>
</organism>
<dbReference type="Proteomes" id="UP000028681">
    <property type="component" value="Chromosome"/>
</dbReference>
<protein>
    <recommendedName>
        <fullName evidence="8">DoxX family protein</fullName>
    </recommendedName>
</protein>
<sequence length="103" mass="11309">MQRILTWGLLIIFLASGVAKLAGLAFEQAAFARWGYPLWFMYAVGAAETLGALGLLSRLRRWAAGGLLLLMLGALQTHLRFGEWGMLLLALILAAGLLVRIRR</sequence>
<name>A0A076LQI3_9GAMM</name>
<evidence type="ECO:0000256" key="5">
    <source>
        <dbReference type="SAM" id="Phobius"/>
    </source>
</evidence>
<accession>A0A076LQI3</accession>
<reference evidence="6 7" key="1">
    <citation type="journal article" date="2012" name="PLoS ONE">
        <title>Edwardsiella comparative phylogenomics reveal the new intra/inter-species taxonomic relationships, virulence evolution and niche adaptation mechanisms.</title>
        <authorList>
            <person name="Yang M."/>
            <person name="Lv Y."/>
            <person name="Xiao J."/>
            <person name="Wu H."/>
            <person name="Zheng H."/>
            <person name="Liu Q."/>
            <person name="Zhang Y."/>
            <person name="Wang Q."/>
        </authorList>
    </citation>
    <scope>NUCLEOTIDE SEQUENCE [LARGE SCALE GENOMIC DNA]</scope>
    <source>
        <strain evidence="7">080813</strain>
    </source>
</reference>
<evidence type="ECO:0000256" key="4">
    <source>
        <dbReference type="ARBA" id="ARBA00023136"/>
    </source>
</evidence>
<evidence type="ECO:0000256" key="3">
    <source>
        <dbReference type="ARBA" id="ARBA00022989"/>
    </source>
</evidence>
<dbReference type="Pfam" id="PF13564">
    <property type="entry name" value="DoxX_2"/>
    <property type="match status" value="1"/>
</dbReference>
<dbReference type="EMBL" id="CP006664">
    <property type="protein sequence ID" value="AIJ10236.1"/>
    <property type="molecule type" value="Genomic_DNA"/>
</dbReference>
<keyword evidence="4 5" id="KW-0472">Membrane</keyword>
<keyword evidence="3 5" id="KW-1133">Transmembrane helix</keyword>
<evidence type="ECO:0000256" key="1">
    <source>
        <dbReference type="ARBA" id="ARBA00004141"/>
    </source>
</evidence>
<evidence type="ECO:0000256" key="2">
    <source>
        <dbReference type="ARBA" id="ARBA00022692"/>
    </source>
</evidence>
<dbReference type="HOGENOM" id="CLU_126433_4_0_6"/>
<evidence type="ECO:0000313" key="7">
    <source>
        <dbReference type="Proteomes" id="UP000028681"/>
    </source>
</evidence>
<dbReference type="AlphaFoldDB" id="A0A076LQI3"/>
<dbReference type="GeneID" id="33941197"/>
<feature type="transmembrane region" description="Helical" evidence="5">
    <location>
        <begin position="84"/>
        <end position="101"/>
    </location>
</feature>
<dbReference type="RefSeq" id="WP_034163388.1">
    <property type="nucleotide sequence ID" value="NZ_CP006664.1"/>
</dbReference>
<dbReference type="GO" id="GO:0016020">
    <property type="term" value="C:membrane"/>
    <property type="evidence" value="ECO:0007669"/>
    <property type="project" value="UniProtKB-SubCell"/>
</dbReference>
<gene>
    <name evidence="6" type="ORF">ETEE_3826</name>
</gene>
<feature type="transmembrane region" description="Helical" evidence="5">
    <location>
        <begin position="62"/>
        <end position="78"/>
    </location>
</feature>
<evidence type="ECO:0008006" key="8">
    <source>
        <dbReference type="Google" id="ProtNLM"/>
    </source>
</evidence>
<keyword evidence="2 5" id="KW-0812">Transmembrane</keyword>
<comment type="subcellular location">
    <subcellularLocation>
        <location evidence="1">Membrane</location>
        <topology evidence="1">Multi-pass membrane protein</topology>
    </subcellularLocation>
</comment>
<proteinExistence type="predicted"/>
<dbReference type="KEGG" id="ete:ETEE_3826"/>
<dbReference type="InterPro" id="IPR032808">
    <property type="entry name" value="DoxX"/>
</dbReference>